<dbReference type="PANTHER" id="PTHR33116">
    <property type="entry name" value="REVERSE TRANSCRIPTASE ZINC-BINDING DOMAIN-CONTAINING PROTEIN-RELATED-RELATED"/>
    <property type="match status" value="1"/>
</dbReference>
<organism evidence="2 3">
    <name type="scientific">Cephalotus follicularis</name>
    <name type="common">Albany pitcher plant</name>
    <dbReference type="NCBI Taxonomy" id="3775"/>
    <lineage>
        <taxon>Eukaryota</taxon>
        <taxon>Viridiplantae</taxon>
        <taxon>Streptophyta</taxon>
        <taxon>Embryophyta</taxon>
        <taxon>Tracheophyta</taxon>
        <taxon>Spermatophyta</taxon>
        <taxon>Magnoliopsida</taxon>
        <taxon>eudicotyledons</taxon>
        <taxon>Gunneridae</taxon>
        <taxon>Pentapetalae</taxon>
        <taxon>rosids</taxon>
        <taxon>fabids</taxon>
        <taxon>Oxalidales</taxon>
        <taxon>Cephalotaceae</taxon>
        <taxon>Cephalotus</taxon>
    </lineage>
</organism>
<dbReference type="STRING" id="3775.A0A1Q3DJ48"/>
<dbReference type="InterPro" id="IPR026960">
    <property type="entry name" value="RVT-Znf"/>
</dbReference>
<evidence type="ECO:0000259" key="1">
    <source>
        <dbReference type="Pfam" id="PF13966"/>
    </source>
</evidence>
<name>A0A1Q3DJ48_CEPFO</name>
<feature type="non-terminal residue" evidence="2">
    <location>
        <position position="1"/>
    </location>
</feature>
<sequence length="520" mass="59377">HLCYADDLLIFAAADLKTIEFIKQGLECFKNVSGLAAGTDKSSIFFCNTNRRTRDLILRLTQFRQATLPVKYLGLPLITSRLTKQDCAPLLEKIMARANSWVSKSLSYAGRLQLIQSTLASMQVFWASTFLLPATIIKDCERTLRRFLWGGSGNSHKHSLVKWSKVCLPRQEGGLGIKSLKSWNRALLLKQIWNLLTDHSLWVQWCKVNLIRKHNFWTLSSYGPLSWSWKQIILLRKTALNHLRYVTGKGDKFSLWFDPWFHGSSIYATYGNRVIYESGMGLSVLVQEVIANGQWCWPTISSELIDIQSRALHIPITSSSDHIFWDKVGSPFSIKSAWESIRASAPLVDWAKLVWHSSRIPKHAFCHWMAIQNALKTMDKLFLLGIVHDTCCKFNCGGNESVEHLFFACPYTNGIWTEVLNKCNINRPILHWAEEISWLVEHTNGNKPPLALRKLAIGATVYHVWMERNQRAFKKSFLPSQAIIRKIQSDVAGRMTTHRNFLDQSGEHNHSLGVNWGIVG</sequence>
<reference evidence="3" key="1">
    <citation type="submission" date="2016-04" db="EMBL/GenBank/DDBJ databases">
        <title>Cephalotus genome sequencing.</title>
        <authorList>
            <person name="Fukushima K."/>
            <person name="Hasebe M."/>
            <person name="Fang X."/>
        </authorList>
    </citation>
    <scope>NUCLEOTIDE SEQUENCE [LARGE SCALE GENOMIC DNA]</scope>
    <source>
        <strain evidence="3">cv. St1</strain>
    </source>
</reference>
<keyword evidence="3" id="KW-1185">Reference proteome</keyword>
<proteinExistence type="predicted"/>
<feature type="domain" description="Reverse transcriptase zinc-binding" evidence="1">
    <location>
        <begin position="332"/>
        <end position="416"/>
    </location>
</feature>
<dbReference type="Pfam" id="PF13966">
    <property type="entry name" value="zf-RVT"/>
    <property type="match status" value="1"/>
</dbReference>
<accession>A0A1Q3DJ48</accession>
<evidence type="ECO:0000313" key="2">
    <source>
        <dbReference type="EMBL" id="GAV92425.1"/>
    </source>
</evidence>
<protein>
    <submittedName>
        <fullName evidence="2">Zf-RVT domain-containing protein</fullName>
    </submittedName>
</protein>
<dbReference type="FunCoup" id="A0A1Q3DJ48">
    <property type="interactions" value="3"/>
</dbReference>
<evidence type="ECO:0000313" key="3">
    <source>
        <dbReference type="Proteomes" id="UP000187406"/>
    </source>
</evidence>
<dbReference type="OrthoDB" id="1104042at2759"/>
<gene>
    <name evidence="2" type="ORF">CFOL_v3_35804</name>
</gene>
<dbReference type="PANTHER" id="PTHR33116:SF76">
    <property type="entry name" value="DUF4283 DOMAIN-CONTAINING PROTEIN"/>
    <property type="match status" value="1"/>
</dbReference>
<dbReference type="AlphaFoldDB" id="A0A1Q3DJ48"/>
<dbReference type="InParanoid" id="A0A1Q3DJ48"/>
<comment type="caution">
    <text evidence="2">The sequence shown here is derived from an EMBL/GenBank/DDBJ whole genome shotgun (WGS) entry which is preliminary data.</text>
</comment>
<dbReference type="EMBL" id="BDDD01009823">
    <property type="protein sequence ID" value="GAV92425.1"/>
    <property type="molecule type" value="Genomic_DNA"/>
</dbReference>
<dbReference type="Proteomes" id="UP000187406">
    <property type="component" value="Unassembled WGS sequence"/>
</dbReference>